<organism evidence="1 2">
    <name type="scientific">Sporomusa ovata</name>
    <dbReference type="NCBI Taxonomy" id="2378"/>
    <lineage>
        <taxon>Bacteria</taxon>
        <taxon>Bacillati</taxon>
        <taxon>Bacillota</taxon>
        <taxon>Negativicutes</taxon>
        <taxon>Selenomonadales</taxon>
        <taxon>Sporomusaceae</taxon>
        <taxon>Sporomusa</taxon>
    </lineage>
</organism>
<evidence type="ECO:0000313" key="2">
    <source>
        <dbReference type="Proteomes" id="UP000049855"/>
    </source>
</evidence>
<accession>A0A0U1KUU2</accession>
<dbReference type="RefSeq" id="WP_021169398.1">
    <property type="nucleotide sequence ID" value="NZ_CTRP01000003.1"/>
</dbReference>
<dbReference type="Proteomes" id="UP000049855">
    <property type="component" value="Unassembled WGS sequence"/>
</dbReference>
<sequence>MKEQQISRTALFTAHFPAYHALHDIPKIFDDFLASKRHCL</sequence>
<gene>
    <name evidence="1" type="ORF">SpAn4DRAFT_1651</name>
</gene>
<evidence type="ECO:0000313" key="1">
    <source>
        <dbReference type="EMBL" id="CQR70673.1"/>
    </source>
</evidence>
<protein>
    <submittedName>
        <fullName evidence="1">Uncharacterized protein</fullName>
    </submittedName>
</protein>
<reference evidence="2" key="1">
    <citation type="submission" date="2015-03" db="EMBL/GenBank/DDBJ databases">
        <authorList>
            <person name="Nijsse Bart"/>
        </authorList>
    </citation>
    <scope>NUCLEOTIDE SEQUENCE [LARGE SCALE GENOMIC DNA]</scope>
</reference>
<dbReference type="EMBL" id="CTRP01000003">
    <property type="protein sequence ID" value="CQR70673.1"/>
    <property type="molecule type" value="Genomic_DNA"/>
</dbReference>
<keyword evidence="2" id="KW-1185">Reference proteome</keyword>
<name>A0A0U1KUU2_9FIRM</name>
<dbReference type="AlphaFoldDB" id="A0A0U1KUU2"/>
<proteinExistence type="predicted"/>